<feature type="transmembrane region" description="Helical" evidence="1">
    <location>
        <begin position="217"/>
        <end position="238"/>
    </location>
</feature>
<name>X1VEQ5_9ZZZZ</name>
<evidence type="ECO:0008006" key="3">
    <source>
        <dbReference type="Google" id="ProtNLM"/>
    </source>
</evidence>
<reference evidence="2" key="1">
    <citation type="journal article" date="2014" name="Front. Microbiol.">
        <title>High frequency of phylogenetically diverse reductive dehalogenase-homologous genes in deep subseafloor sedimentary metagenomes.</title>
        <authorList>
            <person name="Kawai M."/>
            <person name="Futagami T."/>
            <person name="Toyoda A."/>
            <person name="Takaki Y."/>
            <person name="Nishi S."/>
            <person name="Hori S."/>
            <person name="Arai W."/>
            <person name="Tsubouchi T."/>
            <person name="Morono Y."/>
            <person name="Uchiyama I."/>
            <person name="Ito T."/>
            <person name="Fujiyama A."/>
            <person name="Inagaki F."/>
            <person name="Takami H."/>
        </authorList>
    </citation>
    <scope>NUCLEOTIDE SEQUENCE</scope>
    <source>
        <strain evidence="2">Expedition CK06-06</strain>
    </source>
</reference>
<organism evidence="2">
    <name type="scientific">marine sediment metagenome</name>
    <dbReference type="NCBI Taxonomy" id="412755"/>
    <lineage>
        <taxon>unclassified sequences</taxon>
        <taxon>metagenomes</taxon>
        <taxon>ecological metagenomes</taxon>
    </lineage>
</organism>
<sequence length="253" mass="27970">FPEGNKQLYAILVFLFPSILFWANGIGKDALIFLCIGLYGYGVAQLIRNQLQGLVPLILGLLGALFIRPHITALLVLAFILAFMIRGTGKRAVRPTAFILGLLAVGGLAWFLIPRAMAFVGLEELSLEGAFGVLQLTQGLTLRGGSAFQVMDITNPLAFPMTMITLLFRPFPWETHNLQALIQSLEGGLVMCLVLWRIKSLSKAVASSISNTYTRYILFYMIAFVVTFSVISNFGILVRERAMLLPFFFMLIA</sequence>
<accession>X1VEQ5</accession>
<keyword evidence="1" id="KW-1133">Transmembrane helix</keyword>
<evidence type="ECO:0000313" key="2">
    <source>
        <dbReference type="EMBL" id="GAJ12696.1"/>
    </source>
</evidence>
<dbReference type="AlphaFoldDB" id="X1VEQ5"/>
<protein>
    <recommendedName>
        <fullName evidence="3">Glycosyltransferase RgtA/B/C/D-like domain-containing protein</fullName>
    </recommendedName>
</protein>
<comment type="caution">
    <text evidence="2">The sequence shown here is derived from an EMBL/GenBank/DDBJ whole genome shotgun (WGS) entry which is preliminary data.</text>
</comment>
<proteinExistence type="predicted"/>
<feature type="transmembrane region" description="Helical" evidence="1">
    <location>
        <begin position="178"/>
        <end position="196"/>
    </location>
</feature>
<feature type="non-terminal residue" evidence="2">
    <location>
        <position position="1"/>
    </location>
</feature>
<feature type="transmembrane region" description="Helical" evidence="1">
    <location>
        <begin position="6"/>
        <end position="23"/>
    </location>
</feature>
<feature type="non-terminal residue" evidence="2">
    <location>
        <position position="253"/>
    </location>
</feature>
<feature type="transmembrane region" description="Helical" evidence="1">
    <location>
        <begin position="97"/>
        <end position="117"/>
    </location>
</feature>
<feature type="transmembrane region" description="Helical" evidence="1">
    <location>
        <begin position="54"/>
        <end position="85"/>
    </location>
</feature>
<feature type="transmembrane region" description="Helical" evidence="1">
    <location>
        <begin position="30"/>
        <end position="48"/>
    </location>
</feature>
<keyword evidence="1" id="KW-0472">Membrane</keyword>
<evidence type="ECO:0000256" key="1">
    <source>
        <dbReference type="SAM" id="Phobius"/>
    </source>
</evidence>
<gene>
    <name evidence="2" type="ORF">S12H4_45883</name>
</gene>
<dbReference type="EMBL" id="BARW01028418">
    <property type="protein sequence ID" value="GAJ12696.1"/>
    <property type="molecule type" value="Genomic_DNA"/>
</dbReference>
<keyword evidence="1" id="KW-0812">Transmembrane</keyword>